<keyword evidence="3" id="KW-1185">Reference proteome</keyword>
<gene>
    <name evidence="2" type="ORF">CSUI_008265</name>
</gene>
<dbReference type="AlphaFoldDB" id="A0A2C6JPP4"/>
<organism evidence="2 3">
    <name type="scientific">Cystoisospora suis</name>
    <dbReference type="NCBI Taxonomy" id="483139"/>
    <lineage>
        <taxon>Eukaryota</taxon>
        <taxon>Sar</taxon>
        <taxon>Alveolata</taxon>
        <taxon>Apicomplexa</taxon>
        <taxon>Conoidasida</taxon>
        <taxon>Coccidia</taxon>
        <taxon>Eucoccidiorida</taxon>
        <taxon>Eimeriorina</taxon>
        <taxon>Sarcocystidae</taxon>
        <taxon>Cystoisospora</taxon>
    </lineage>
</organism>
<dbReference type="RefSeq" id="XP_067919625.1">
    <property type="nucleotide sequence ID" value="XM_068068399.1"/>
</dbReference>
<dbReference type="Proteomes" id="UP000221165">
    <property type="component" value="Unassembled WGS sequence"/>
</dbReference>
<feature type="compositionally biased region" description="Basic and acidic residues" evidence="1">
    <location>
        <begin position="20"/>
        <end position="55"/>
    </location>
</feature>
<dbReference type="EMBL" id="MIGC01004579">
    <property type="protein sequence ID" value="PHJ17911.1"/>
    <property type="molecule type" value="Genomic_DNA"/>
</dbReference>
<dbReference type="VEuPathDB" id="ToxoDB:CSUI_008265"/>
<name>A0A2C6JPP4_9APIC</name>
<comment type="caution">
    <text evidence="2">The sequence shown here is derived from an EMBL/GenBank/DDBJ whole genome shotgun (WGS) entry which is preliminary data.</text>
</comment>
<evidence type="ECO:0000256" key="1">
    <source>
        <dbReference type="SAM" id="MobiDB-lite"/>
    </source>
</evidence>
<evidence type="ECO:0000313" key="3">
    <source>
        <dbReference type="Proteomes" id="UP000221165"/>
    </source>
</evidence>
<feature type="region of interest" description="Disordered" evidence="1">
    <location>
        <begin position="1"/>
        <end position="55"/>
    </location>
</feature>
<accession>A0A2C6JPP4</accession>
<dbReference type="GeneID" id="94431610"/>
<protein>
    <submittedName>
        <fullName evidence="2">Uncharacterized protein</fullName>
    </submittedName>
</protein>
<reference evidence="2 3" key="1">
    <citation type="journal article" date="2017" name="Int. J. Parasitol.">
        <title>The genome of the protozoan parasite Cystoisospora suis and a reverse vaccinology approach to identify vaccine candidates.</title>
        <authorList>
            <person name="Palmieri N."/>
            <person name="Shrestha A."/>
            <person name="Ruttkowski B."/>
            <person name="Beck T."/>
            <person name="Vogl C."/>
            <person name="Tomley F."/>
            <person name="Blake D.P."/>
            <person name="Joachim A."/>
        </authorList>
    </citation>
    <scope>NUCLEOTIDE SEQUENCE [LARGE SCALE GENOMIC DNA]</scope>
    <source>
        <strain evidence="2 3">Wien I</strain>
    </source>
</reference>
<evidence type="ECO:0000313" key="2">
    <source>
        <dbReference type="EMBL" id="PHJ17911.1"/>
    </source>
</evidence>
<sequence length="55" mass="6594">MKEEVSGETRRGRAVKRRDRRLESRAAKSSVDERKKDEPRRVVSSIEREREIQVR</sequence>
<proteinExistence type="predicted"/>
<feature type="compositionally biased region" description="Basic and acidic residues" evidence="1">
    <location>
        <begin position="1"/>
        <end position="11"/>
    </location>
</feature>